<comment type="caution">
    <text evidence="3">The sequence shown here is derived from an EMBL/GenBank/DDBJ whole genome shotgun (WGS) entry which is preliminary data.</text>
</comment>
<dbReference type="InterPro" id="IPR055259">
    <property type="entry name" value="YkvP/CgeB_Glyco_trans-like"/>
</dbReference>
<dbReference type="AlphaFoldDB" id="A0A1C0ZZW6"/>
<dbReference type="OrthoDB" id="7019976at2"/>
<dbReference type="InterPro" id="IPR024542">
    <property type="entry name" value="YkvP_N"/>
</dbReference>
<feature type="domain" description="Spore protein YkvP N-terminal" evidence="1">
    <location>
        <begin position="3"/>
        <end position="108"/>
    </location>
</feature>
<evidence type="ECO:0000259" key="1">
    <source>
        <dbReference type="Pfam" id="PF12996"/>
    </source>
</evidence>
<organism evidence="3 4">
    <name type="scientific">Paenibacillus pectinilyticus</name>
    <dbReference type="NCBI Taxonomy" id="512399"/>
    <lineage>
        <taxon>Bacteria</taxon>
        <taxon>Bacillati</taxon>
        <taxon>Bacillota</taxon>
        <taxon>Bacilli</taxon>
        <taxon>Bacillales</taxon>
        <taxon>Paenibacillaceae</taxon>
        <taxon>Paenibacillus</taxon>
    </lineage>
</organism>
<dbReference type="Proteomes" id="UP000093309">
    <property type="component" value="Unassembled WGS sequence"/>
</dbReference>
<evidence type="ECO:0000259" key="2">
    <source>
        <dbReference type="Pfam" id="PF13524"/>
    </source>
</evidence>
<gene>
    <name evidence="3" type="ORF">A8709_18990</name>
</gene>
<dbReference type="Pfam" id="PF13524">
    <property type="entry name" value="Glyco_trans_1_2"/>
    <property type="match status" value="1"/>
</dbReference>
<sequence>MKILFLERGKLWSFGLPNGLRNLGHTVRISGPVTQQRLRKQLTTFQPNLLVSVGWGPDHKKSKQRIIRKLATHYQIPLVYWSTEDPNFTDVFTIPLLQTMKPDFTFTISHPTATKFRSMGFAADYMDFGYDPAIHRAVKPMGRYRHHIAVVANAYPHVLRKYPRIYRRKSIDILIRPLLAKGYRVDFYGRGWDKMKPFLGKRIPRNWLHGPIAYKDANKVYSSAKIMLGLQNYQDMVTQRTYEILGSSGFLLTSDTQGVRGLLMPGRDLVASSTPSQTIALVGRYLKNREARIAIQRQGRKSIHPHSYTSRAQRMLTILSEKGILPGV</sequence>
<proteinExistence type="predicted"/>
<dbReference type="Pfam" id="PF12996">
    <property type="entry name" value="DUF3880"/>
    <property type="match status" value="1"/>
</dbReference>
<accession>A0A1C0ZZW6</accession>
<feature type="domain" description="Spore protein YkvP/CgeB glycosyl transferase-like" evidence="2">
    <location>
        <begin position="173"/>
        <end position="316"/>
    </location>
</feature>
<protein>
    <submittedName>
        <fullName evidence="3">Peptigoglycan-binding protein LysM</fullName>
    </submittedName>
</protein>
<dbReference type="SUPFAM" id="SSF53756">
    <property type="entry name" value="UDP-Glycosyltransferase/glycogen phosphorylase"/>
    <property type="match status" value="1"/>
</dbReference>
<dbReference type="EMBL" id="LYPC01000022">
    <property type="protein sequence ID" value="OCT13674.1"/>
    <property type="molecule type" value="Genomic_DNA"/>
</dbReference>
<dbReference type="STRING" id="512399.A8709_18990"/>
<evidence type="ECO:0000313" key="4">
    <source>
        <dbReference type="Proteomes" id="UP000093309"/>
    </source>
</evidence>
<dbReference type="RefSeq" id="WP_065853735.1">
    <property type="nucleotide sequence ID" value="NZ_LYPC01000022.1"/>
</dbReference>
<name>A0A1C0ZZW6_9BACL</name>
<evidence type="ECO:0000313" key="3">
    <source>
        <dbReference type="EMBL" id="OCT13674.1"/>
    </source>
</evidence>
<reference evidence="4" key="1">
    <citation type="submission" date="2016-05" db="EMBL/GenBank/DDBJ databases">
        <title>Paenibacillus oryzae. sp. nov., isolated from the rice root.</title>
        <authorList>
            <person name="Zhang J."/>
            <person name="Zhang X."/>
        </authorList>
    </citation>
    <scope>NUCLEOTIDE SEQUENCE [LARGE SCALE GENOMIC DNA]</scope>
    <source>
        <strain evidence="4">KCTC13222</strain>
    </source>
</reference>
<keyword evidence="4" id="KW-1185">Reference proteome</keyword>